<name>A0AA39NXA0_9AGAR</name>
<evidence type="ECO:0008006" key="3">
    <source>
        <dbReference type="Google" id="ProtNLM"/>
    </source>
</evidence>
<reference evidence="1" key="1">
    <citation type="submission" date="2023-06" db="EMBL/GenBank/DDBJ databases">
        <authorList>
            <consortium name="Lawrence Berkeley National Laboratory"/>
            <person name="Ahrendt S."/>
            <person name="Sahu N."/>
            <person name="Indic B."/>
            <person name="Wong-Bajracharya J."/>
            <person name="Merenyi Z."/>
            <person name="Ke H.-M."/>
            <person name="Monk M."/>
            <person name="Kocsube S."/>
            <person name="Drula E."/>
            <person name="Lipzen A."/>
            <person name="Balint B."/>
            <person name="Henrissat B."/>
            <person name="Andreopoulos B."/>
            <person name="Martin F.M."/>
            <person name="Harder C.B."/>
            <person name="Rigling D."/>
            <person name="Ford K.L."/>
            <person name="Foster G.D."/>
            <person name="Pangilinan J."/>
            <person name="Papanicolaou A."/>
            <person name="Barry K."/>
            <person name="LaButti K."/>
            <person name="Viragh M."/>
            <person name="Koriabine M."/>
            <person name="Yan M."/>
            <person name="Riley R."/>
            <person name="Champramary S."/>
            <person name="Plett K.L."/>
            <person name="Tsai I.J."/>
            <person name="Slot J."/>
            <person name="Sipos G."/>
            <person name="Plett J."/>
            <person name="Nagy L.G."/>
            <person name="Grigoriev I.V."/>
        </authorList>
    </citation>
    <scope>NUCLEOTIDE SEQUENCE</scope>
    <source>
        <strain evidence="1">ICMP 16352</strain>
    </source>
</reference>
<dbReference type="SUPFAM" id="SSF81383">
    <property type="entry name" value="F-box domain"/>
    <property type="match status" value="1"/>
</dbReference>
<evidence type="ECO:0000313" key="1">
    <source>
        <dbReference type="EMBL" id="KAK0473108.1"/>
    </source>
</evidence>
<evidence type="ECO:0000313" key="2">
    <source>
        <dbReference type="Proteomes" id="UP001175227"/>
    </source>
</evidence>
<sequence length="417" mass="47119">MPIERLSFDVLGDIFTSVCDAIDSQGAHHTIMRLSSVCSTWHHAALAHPKLWSYIYLPMLSTAESSRPAEAQQSLLSLYIQRSRERPLTITIRNNRFAYDLQHSQQLPFTPEIYALLRANAHRWHCLDIMGCHANPHYIVRLLSSLPCSEMRSLKSLRFVHADSGMGRRAGFLLEWKKATALRTLHVHMYTVFPIQCCPLVKDLILEGCGKDDTPVGGGLSCVLPFFNVERLVLSPGAVAIKNHGIEVANLTSLTLCISIHCLASFGSYIHELFLPRLRSFVIMYRGAYLGNAIDHRSIVLFTHRCASSLQDLIFDKLPLRPLGLAEILAPLRELRHLTVLEPTILLLTAYYPISEAFLLNFYDACFLPSLVTVDLQLRSTSTVERSMIDEIVNERNLRSLDANEAMSLRERVTPHF</sequence>
<dbReference type="AlphaFoldDB" id="A0AA39NXA0"/>
<dbReference type="InterPro" id="IPR036047">
    <property type="entry name" value="F-box-like_dom_sf"/>
</dbReference>
<organism evidence="1 2">
    <name type="scientific">Armillaria novae-zelandiae</name>
    <dbReference type="NCBI Taxonomy" id="153914"/>
    <lineage>
        <taxon>Eukaryota</taxon>
        <taxon>Fungi</taxon>
        <taxon>Dikarya</taxon>
        <taxon>Basidiomycota</taxon>
        <taxon>Agaricomycotina</taxon>
        <taxon>Agaricomycetes</taxon>
        <taxon>Agaricomycetidae</taxon>
        <taxon>Agaricales</taxon>
        <taxon>Marasmiineae</taxon>
        <taxon>Physalacriaceae</taxon>
        <taxon>Armillaria</taxon>
    </lineage>
</organism>
<dbReference type="Proteomes" id="UP001175227">
    <property type="component" value="Unassembled WGS sequence"/>
</dbReference>
<dbReference type="Gene3D" id="1.20.1280.50">
    <property type="match status" value="1"/>
</dbReference>
<protein>
    <recommendedName>
        <fullName evidence="3">F-box domain-containing protein</fullName>
    </recommendedName>
</protein>
<dbReference type="EMBL" id="JAUEPR010000035">
    <property type="protein sequence ID" value="KAK0473108.1"/>
    <property type="molecule type" value="Genomic_DNA"/>
</dbReference>
<keyword evidence="2" id="KW-1185">Reference proteome</keyword>
<accession>A0AA39NXA0</accession>
<proteinExistence type="predicted"/>
<comment type="caution">
    <text evidence="1">The sequence shown here is derived from an EMBL/GenBank/DDBJ whole genome shotgun (WGS) entry which is preliminary data.</text>
</comment>
<gene>
    <name evidence="1" type="ORF">IW261DRAFT_1611323</name>
</gene>